<reference evidence="2" key="1">
    <citation type="journal article" date="2012" name="Proc. Natl. Acad. Sci. U.S.A.">
        <title>Antigenic diversity is generated by distinct evolutionary mechanisms in African trypanosome species.</title>
        <authorList>
            <person name="Jackson A.P."/>
            <person name="Berry A."/>
            <person name="Aslett M."/>
            <person name="Allison H.C."/>
            <person name="Burton P."/>
            <person name="Vavrova-Anderson J."/>
            <person name="Brown R."/>
            <person name="Browne H."/>
            <person name="Corton N."/>
            <person name="Hauser H."/>
            <person name="Gamble J."/>
            <person name="Gilderthorp R."/>
            <person name="Marcello L."/>
            <person name="McQuillan J."/>
            <person name="Otto T.D."/>
            <person name="Quail M.A."/>
            <person name="Sanders M.J."/>
            <person name="van Tonder A."/>
            <person name="Ginger M.L."/>
            <person name="Field M.C."/>
            <person name="Barry J.D."/>
            <person name="Hertz-Fowler C."/>
            <person name="Berriman M."/>
        </authorList>
    </citation>
    <scope>NUCLEOTIDE SEQUENCE</scope>
    <source>
        <strain evidence="2">Y486</strain>
    </source>
</reference>
<feature type="region of interest" description="Disordered" evidence="1">
    <location>
        <begin position="158"/>
        <end position="184"/>
    </location>
</feature>
<organism evidence="2">
    <name type="scientific">Trypanosoma vivax (strain Y486)</name>
    <dbReference type="NCBI Taxonomy" id="1055687"/>
    <lineage>
        <taxon>Eukaryota</taxon>
        <taxon>Discoba</taxon>
        <taxon>Euglenozoa</taxon>
        <taxon>Kinetoplastea</taxon>
        <taxon>Metakinetoplastina</taxon>
        <taxon>Trypanosomatida</taxon>
        <taxon>Trypanosomatidae</taxon>
        <taxon>Trypanosoma</taxon>
        <taxon>Duttonella</taxon>
    </lineage>
</organism>
<proteinExistence type="predicted"/>
<sequence>MTLPPSPLSTAALSRLRITHRSFITRRGVGRHVPRTAIAVEYRPELQRRLAEDRYERAINAEVLHGDEQKFWSERRTFYTQRRTYFPMWDRCAQALVLMTREVPRVPQEMAFRLMAVFLKLLLLPRLVVNTELMLPSWVSANVEGVVRDALESGDECVGASCEEDSDKKLPPSVAAGRANEKSQ</sequence>
<dbReference type="VEuPathDB" id="TriTrypDB:TvY486_0502200"/>
<dbReference type="EMBL" id="HE573021">
    <property type="protein sequence ID" value="CCC48014.1"/>
    <property type="molecule type" value="Genomic_DNA"/>
</dbReference>
<dbReference type="OMA" id="TWDRQAQ"/>
<gene>
    <name evidence="2" type="ORF">TVY486_0502200</name>
</gene>
<evidence type="ECO:0000256" key="1">
    <source>
        <dbReference type="SAM" id="MobiDB-lite"/>
    </source>
</evidence>
<name>G0TVP8_TRYVY</name>
<accession>G0TVP8</accession>
<evidence type="ECO:0000313" key="2">
    <source>
        <dbReference type="EMBL" id="CCC48014.1"/>
    </source>
</evidence>
<dbReference type="AlphaFoldDB" id="G0TVP8"/>
<protein>
    <submittedName>
        <fullName evidence="2">Uncharacterized protein</fullName>
    </submittedName>
</protein>